<sequence length="140" mass="16491">MKDEQEQKNALYMKMDFVKTMNHSKNLSLDSQNSFSNINFDDVLKVEKQTNGIQQTNEKVMDLRKGRKSLQLIKSLIFAKPQEKTKVKFNQSKKQVSTYDSFPSVQKKLKELEELNRPRKVDINNTTKNWGKFTKSEKNR</sequence>
<dbReference type="EMBL" id="CCKQ01005520">
    <property type="protein sequence ID" value="CDW76765.1"/>
    <property type="molecule type" value="Genomic_DNA"/>
</dbReference>
<dbReference type="InParanoid" id="A0A078A5A5"/>
<keyword evidence="2" id="KW-1185">Reference proteome</keyword>
<evidence type="ECO:0000313" key="2">
    <source>
        <dbReference type="Proteomes" id="UP000039865"/>
    </source>
</evidence>
<proteinExistence type="predicted"/>
<dbReference type="AlphaFoldDB" id="A0A078A5A5"/>
<protein>
    <submittedName>
        <fullName evidence="1">Uncharacterized protein</fullName>
    </submittedName>
</protein>
<evidence type="ECO:0000313" key="1">
    <source>
        <dbReference type="EMBL" id="CDW76765.1"/>
    </source>
</evidence>
<organism evidence="1 2">
    <name type="scientific">Stylonychia lemnae</name>
    <name type="common">Ciliate</name>
    <dbReference type="NCBI Taxonomy" id="5949"/>
    <lineage>
        <taxon>Eukaryota</taxon>
        <taxon>Sar</taxon>
        <taxon>Alveolata</taxon>
        <taxon>Ciliophora</taxon>
        <taxon>Intramacronucleata</taxon>
        <taxon>Spirotrichea</taxon>
        <taxon>Stichotrichia</taxon>
        <taxon>Sporadotrichida</taxon>
        <taxon>Oxytrichidae</taxon>
        <taxon>Stylonychinae</taxon>
        <taxon>Stylonychia</taxon>
    </lineage>
</organism>
<name>A0A078A5A5_STYLE</name>
<accession>A0A078A5A5</accession>
<dbReference type="Proteomes" id="UP000039865">
    <property type="component" value="Unassembled WGS sequence"/>
</dbReference>
<gene>
    <name evidence="1" type="primary">Contig15709.g16736</name>
    <name evidence="1" type="ORF">STYLEM_5728</name>
</gene>
<reference evidence="1 2" key="1">
    <citation type="submission" date="2014-06" db="EMBL/GenBank/DDBJ databases">
        <authorList>
            <person name="Swart Estienne"/>
        </authorList>
    </citation>
    <scope>NUCLEOTIDE SEQUENCE [LARGE SCALE GENOMIC DNA]</scope>
    <source>
        <strain evidence="1 2">130c</strain>
    </source>
</reference>